<evidence type="ECO:0000256" key="9">
    <source>
        <dbReference type="SAM" id="Phobius"/>
    </source>
</evidence>
<dbReference type="NCBIfam" id="TIGR01297">
    <property type="entry name" value="CDF"/>
    <property type="match status" value="1"/>
</dbReference>
<comment type="subcellular location">
    <subcellularLocation>
        <location evidence="1">Membrane</location>
        <topology evidence="1">Multi-pass membrane protein</topology>
    </subcellularLocation>
</comment>
<dbReference type="SUPFAM" id="SSF160240">
    <property type="entry name" value="Cation efflux protein cytoplasmic domain-like"/>
    <property type="match status" value="1"/>
</dbReference>
<evidence type="ECO:0000256" key="7">
    <source>
        <dbReference type="ARBA" id="ARBA00023065"/>
    </source>
</evidence>
<dbReference type="InterPro" id="IPR036837">
    <property type="entry name" value="Cation_efflux_CTD_sf"/>
</dbReference>
<dbReference type="Proteomes" id="UP000597762">
    <property type="component" value="Unassembled WGS sequence"/>
</dbReference>
<comment type="similarity">
    <text evidence="2">Belongs to the cation diffusion facilitator (CDF) transporter (TC 2.A.4) family. SLC30A subfamily.</text>
</comment>
<dbReference type="InterPro" id="IPR027469">
    <property type="entry name" value="Cation_efflux_TMD_sf"/>
</dbReference>
<name>A0A812ALE3_ACAPH</name>
<dbReference type="PANTHER" id="PTHR11562">
    <property type="entry name" value="CATION EFFLUX PROTEIN/ ZINC TRANSPORTER"/>
    <property type="match status" value="1"/>
</dbReference>
<organism evidence="12 13">
    <name type="scientific">Acanthosepion pharaonis</name>
    <name type="common">Pharaoh cuttlefish</name>
    <name type="synonym">Sepia pharaonis</name>
    <dbReference type="NCBI Taxonomy" id="158019"/>
    <lineage>
        <taxon>Eukaryota</taxon>
        <taxon>Metazoa</taxon>
        <taxon>Spiralia</taxon>
        <taxon>Lophotrochozoa</taxon>
        <taxon>Mollusca</taxon>
        <taxon>Cephalopoda</taxon>
        <taxon>Coleoidea</taxon>
        <taxon>Decapodiformes</taxon>
        <taxon>Sepiida</taxon>
        <taxon>Sepiina</taxon>
        <taxon>Sepiidae</taxon>
        <taxon>Acanthosepion</taxon>
    </lineage>
</organism>
<protein>
    <submittedName>
        <fullName evidence="12">SLC30A2</fullName>
    </submittedName>
</protein>
<feature type="domain" description="Cation efflux protein transmembrane" evidence="10">
    <location>
        <begin position="19"/>
        <end position="90"/>
    </location>
</feature>
<evidence type="ECO:0000313" key="13">
    <source>
        <dbReference type="Proteomes" id="UP000597762"/>
    </source>
</evidence>
<dbReference type="InterPro" id="IPR058533">
    <property type="entry name" value="Cation_efflux_TM"/>
</dbReference>
<reference evidence="12" key="1">
    <citation type="submission" date="2021-01" db="EMBL/GenBank/DDBJ databases">
        <authorList>
            <person name="Li R."/>
            <person name="Bekaert M."/>
        </authorList>
    </citation>
    <scope>NUCLEOTIDE SEQUENCE</scope>
    <source>
        <strain evidence="12">Farmed</strain>
    </source>
</reference>
<dbReference type="OrthoDB" id="9944568at2759"/>
<feature type="transmembrane region" description="Helical" evidence="9">
    <location>
        <begin position="69"/>
        <end position="86"/>
    </location>
</feature>
<evidence type="ECO:0000256" key="8">
    <source>
        <dbReference type="ARBA" id="ARBA00023136"/>
    </source>
</evidence>
<dbReference type="InterPro" id="IPR002524">
    <property type="entry name" value="Cation_efflux"/>
</dbReference>
<comment type="caution">
    <text evidence="12">The sequence shown here is derived from an EMBL/GenBank/DDBJ whole genome shotgun (WGS) entry which is preliminary data.</text>
</comment>
<evidence type="ECO:0000256" key="5">
    <source>
        <dbReference type="ARBA" id="ARBA00022906"/>
    </source>
</evidence>
<dbReference type="Gene3D" id="1.20.1510.10">
    <property type="entry name" value="Cation efflux protein transmembrane domain"/>
    <property type="match status" value="1"/>
</dbReference>
<evidence type="ECO:0000256" key="4">
    <source>
        <dbReference type="ARBA" id="ARBA00022692"/>
    </source>
</evidence>
<dbReference type="InterPro" id="IPR050681">
    <property type="entry name" value="CDF/SLC30A"/>
</dbReference>
<feature type="domain" description="Cation efflux protein cytoplasmic" evidence="11">
    <location>
        <begin position="98"/>
        <end position="173"/>
    </location>
</feature>
<dbReference type="Pfam" id="PF01545">
    <property type="entry name" value="Cation_efflux"/>
    <property type="match status" value="1"/>
</dbReference>
<keyword evidence="13" id="KW-1185">Reference proteome</keyword>
<evidence type="ECO:0000259" key="10">
    <source>
        <dbReference type="Pfam" id="PF01545"/>
    </source>
</evidence>
<gene>
    <name evidence="12" type="ORF">SPHA_686</name>
</gene>
<dbReference type="SUPFAM" id="SSF161111">
    <property type="entry name" value="Cation efflux protein transmembrane domain-like"/>
    <property type="match status" value="1"/>
</dbReference>
<keyword evidence="8 9" id="KW-0472">Membrane</keyword>
<dbReference type="InterPro" id="IPR027470">
    <property type="entry name" value="Cation_efflux_CTD"/>
</dbReference>
<keyword evidence="6 9" id="KW-1133">Transmembrane helix</keyword>
<evidence type="ECO:0000256" key="1">
    <source>
        <dbReference type="ARBA" id="ARBA00004141"/>
    </source>
</evidence>
<accession>A0A812ALE3</accession>
<dbReference type="AlphaFoldDB" id="A0A812ALE3"/>
<evidence type="ECO:0000256" key="3">
    <source>
        <dbReference type="ARBA" id="ARBA00022448"/>
    </source>
</evidence>
<dbReference type="PANTHER" id="PTHR11562:SF84">
    <property type="entry name" value="LD05335P"/>
    <property type="match status" value="1"/>
</dbReference>
<dbReference type="GO" id="GO:0010043">
    <property type="term" value="P:response to zinc ion"/>
    <property type="evidence" value="ECO:0007669"/>
    <property type="project" value="TreeGrafter"/>
</dbReference>
<sequence length="187" mass="21242">MYHRLSQEPTENTPAIMECQSMAKPHQNVNIRAAIIHVMGDIIQSTGVLVAALIIKFTEQEKYKLADPICTFVFSIIVLCTTFNVLRDTICVVMEGVPQDINYKKLRSELETLDHVKMVHNLCVWSLTLNKNAVSVHLALDELVDTQIILEGATAMLRQRYKFQHITIQVERYIPTMSQCPVCLMPA</sequence>
<dbReference type="EMBL" id="CAHIKZ030000017">
    <property type="protein sequence ID" value="CAE1140771.1"/>
    <property type="molecule type" value="Genomic_DNA"/>
</dbReference>
<dbReference type="GO" id="GO:0005886">
    <property type="term" value="C:plasma membrane"/>
    <property type="evidence" value="ECO:0007669"/>
    <property type="project" value="TreeGrafter"/>
</dbReference>
<keyword evidence="7" id="KW-0406">Ion transport</keyword>
<keyword evidence="3" id="KW-0813">Transport</keyword>
<keyword evidence="5" id="KW-0864">Zinc transport</keyword>
<dbReference type="Pfam" id="PF16916">
    <property type="entry name" value="ZT_dimer"/>
    <property type="match status" value="1"/>
</dbReference>
<feature type="transmembrane region" description="Helical" evidence="9">
    <location>
        <begin position="34"/>
        <end position="57"/>
    </location>
</feature>
<keyword evidence="4 9" id="KW-0812">Transmembrane</keyword>
<evidence type="ECO:0000259" key="11">
    <source>
        <dbReference type="Pfam" id="PF16916"/>
    </source>
</evidence>
<keyword evidence="5" id="KW-0862">Zinc</keyword>
<evidence type="ECO:0000256" key="2">
    <source>
        <dbReference type="ARBA" id="ARBA00008873"/>
    </source>
</evidence>
<proteinExistence type="inferred from homology"/>
<evidence type="ECO:0000256" key="6">
    <source>
        <dbReference type="ARBA" id="ARBA00022989"/>
    </source>
</evidence>
<evidence type="ECO:0000313" key="12">
    <source>
        <dbReference type="EMBL" id="CAE1140771.1"/>
    </source>
</evidence>
<dbReference type="GO" id="GO:0005385">
    <property type="term" value="F:zinc ion transmembrane transporter activity"/>
    <property type="evidence" value="ECO:0007669"/>
    <property type="project" value="TreeGrafter"/>
</dbReference>